<proteinExistence type="predicted"/>
<feature type="transmembrane region" description="Helical" evidence="1">
    <location>
        <begin position="229"/>
        <end position="250"/>
    </location>
</feature>
<evidence type="ECO:0000256" key="1">
    <source>
        <dbReference type="SAM" id="Phobius"/>
    </source>
</evidence>
<dbReference type="OrthoDB" id="116789at2"/>
<dbReference type="Proteomes" id="UP000030416">
    <property type="component" value="Unassembled WGS sequence"/>
</dbReference>
<gene>
    <name evidence="2" type="ORF">CD29_13345</name>
</gene>
<accession>A0A0A3HZ72</accession>
<feature type="transmembrane region" description="Helical" evidence="1">
    <location>
        <begin position="122"/>
        <end position="143"/>
    </location>
</feature>
<feature type="transmembrane region" description="Helical" evidence="1">
    <location>
        <begin position="183"/>
        <end position="201"/>
    </location>
</feature>
<sequence length="332" mass="37867">MNLIDVYINEVTRRLPEKNREDIGLELRSTIEDMLPEDSTEQDIKVVLNNLGNPAVLASNYSEKPMHLIGPRYYDVYVSLLKMILPIAAVVAIISLLAENIFNYNEDQAFLSVALMVLGKGIWLIIEVFIQTFFWLTIVFAIIERVDNTKDLNPLSFNGKKWTPEDLKSVAHVPRKKAVSNGYVFFSLLWTAIWVTVYFNADHLLGVYQKGENGLQFVMPALNQPILNAYWPVVIICVVLEVALALFMLFKKQWTKNIALLNVVKELVGTISVIVIITNVAIFNQEFIVYMSDLLNLNENAITGYIQWLTIIVYPIFAIWNCIDGYLKAKIN</sequence>
<keyword evidence="1" id="KW-0812">Transmembrane</keyword>
<evidence type="ECO:0000313" key="3">
    <source>
        <dbReference type="Proteomes" id="UP000030416"/>
    </source>
</evidence>
<keyword evidence="1" id="KW-1133">Transmembrane helix</keyword>
<dbReference type="eggNOG" id="COG0604">
    <property type="taxonomic scope" value="Bacteria"/>
</dbReference>
<organism evidence="2 3">
    <name type="scientific">Ureibacillus manganicus DSM 26584</name>
    <dbReference type="NCBI Taxonomy" id="1384049"/>
    <lineage>
        <taxon>Bacteria</taxon>
        <taxon>Bacillati</taxon>
        <taxon>Bacillota</taxon>
        <taxon>Bacilli</taxon>
        <taxon>Bacillales</taxon>
        <taxon>Caryophanaceae</taxon>
        <taxon>Ureibacillus</taxon>
    </lineage>
</organism>
<name>A0A0A3HZ72_9BACL</name>
<dbReference type="RefSeq" id="WP_036187494.1">
    <property type="nucleotide sequence ID" value="NZ_AVDA01000015.1"/>
</dbReference>
<feature type="transmembrane region" description="Helical" evidence="1">
    <location>
        <begin position="302"/>
        <end position="323"/>
    </location>
</feature>
<comment type="caution">
    <text evidence="2">The sequence shown here is derived from an EMBL/GenBank/DDBJ whole genome shotgun (WGS) entry which is preliminary data.</text>
</comment>
<dbReference type="Pfam" id="PF22564">
    <property type="entry name" value="HAAS"/>
    <property type="match status" value="1"/>
</dbReference>
<evidence type="ECO:0000313" key="2">
    <source>
        <dbReference type="EMBL" id="KGR77871.1"/>
    </source>
</evidence>
<feature type="transmembrane region" description="Helical" evidence="1">
    <location>
        <begin position="76"/>
        <end position="102"/>
    </location>
</feature>
<protein>
    <submittedName>
        <fullName evidence="2">Membrane protein</fullName>
    </submittedName>
</protein>
<feature type="transmembrane region" description="Helical" evidence="1">
    <location>
        <begin position="262"/>
        <end position="282"/>
    </location>
</feature>
<keyword evidence="1" id="KW-0472">Membrane</keyword>
<dbReference type="EMBL" id="JPVN01000015">
    <property type="protein sequence ID" value="KGR77871.1"/>
    <property type="molecule type" value="Genomic_DNA"/>
</dbReference>
<dbReference type="AlphaFoldDB" id="A0A0A3HZ72"/>
<reference evidence="2 3" key="1">
    <citation type="submission" date="2014-02" db="EMBL/GenBank/DDBJ databases">
        <title>Draft genome sequence of Lysinibacillus manganicus DSM 26584T.</title>
        <authorList>
            <person name="Zhang F."/>
            <person name="Wang G."/>
            <person name="Zhang L."/>
        </authorList>
    </citation>
    <scope>NUCLEOTIDE SEQUENCE [LARGE SCALE GENOMIC DNA]</scope>
    <source>
        <strain evidence="2 3">DSM 26584</strain>
    </source>
</reference>
<dbReference type="STRING" id="1384049.CD29_13345"/>
<keyword evidence="3" id="KW-1185">Reference proteome</keyword>